<dbReference type="Proteomes" id="UP000003891">
    <property type="component" value="Unassembled WGS sequence"/>
</dbReference>
<reference evidence="1 2" key="1">
    <citation type="submission" date="2011-09" db="EMBL/GenBank/DDBJ databases">
        <title>The draft genome of Paenibacillus lactis 154.</title>
        <authorList>
            <consortium name="US DOE Joint Genome Institute (JGI-PGF)"/>
            <person name="Lucas S."/>
            <person name="Han J."/>
            <person name="Lapidus A."/>
            <person name="Cheng J.-F."/>
            <person name="Goodwin L."/>
            <person name="Pitluck S."/>
            <person name="Peters L."/>
            <person name="Land M.L."/>
            <person name="Hauser L."/>
            <person name="Siebers A."/>
            <person name="Thelen M."/>
            <person name="Hugenholtz P."/>
            <person name="Allgaier M."/>
            <person name="Woyke T.J."/>
        </authorList>
    </citation>
    <scope>NUCLEOTIDE SEQUENCE [LARGE SCALE GENOMIC DNA]</scope>
    <source>
        <strain evidence="1 2">154</strain>
    </source>
</reference>
<accession>G4HAZ0</accession>
<protein>
    <submittedName>
        <fullName evidence="1">Uncharacterized protein</fullName>
    </submittedName>
</protein>
<evidence type="ECO:0000313" key="2">
    <source>
        <dbReference type="Proteomes" id="UP000003891"/>
    </source>
</evidence>
<proteinExistence type="predicted"/>
<dbReference type="AlphaFoldDB" id="G4HAZ0"/>
<dbReference type="EMBL" id="AGIP01000002">
    <property type="protein sequence ID" value="EHB67099.1"/>
    <property type="molecule type" value="Genomic_DNA"/>
</dbReference>
<name>G4HAZ0_9BACL</name>
<organism evidence="1 2">
    <name type="scientific">Paenibacillus lactis 154</name>
    <dbReference type="NCBI Taxonomy" id="743719"/>
    <lineage>
        <taxon>Bacteria</taxon>
        <taxon>Bacillati</taxon>
        <taxon>Bacillota</taxon>
        <taxon>Bacilli</taxon>
        <taxon>Bacillales</taxon>
        <taxon>Paenibacillaceae</taxon>
        <taxon>Paenibacillus</taxon>
    </lineage>
</organism>
<gene>
    <name evidence="1" type="ORF">PaelaDRAFT_1323</name>
</gene>
<sequence>MLRFAVLRFEATRSVVRPFPDWNSKQKKRTSKGSAILKPSLGVWDLALTFGRASKPKASARQATLNEVAIFGAEAWRYPLCCSSVSGME</sequence>
<evidence type="ECO:0000313" key="1">
    <source>
        <dbReference type="EMBL" id="EHB67099.1"/>
    </source>
</evidence>
<dbReference type="STRING" id="743719.PaelaDRAFT_1323"/>